<accession>A0AAE0CZZ4</accession>
<gene>
    <name evidence="2" type="ORF">CKAH01_19031</name>
</gene>
<feature type="region of interest" description="Disordered" evidence="1">
    <location>
        <begin position="23"/>
        <end position="118"/>
    </location>
</feature>
<name>A0AAE0CZZ4_COLKA</name>
<comment type="caution">
    <text evidence="2">The sequence shown here is derived from an EMBL/GenBank/DDBJ whole genome shotgun (WGS) entry which is preliminary data.</text>
</comment>
<protein>
    <submittedName>
        <fullName evidence="2">Uncharacterized protein</fullName>
    </submittedName>
</protein>
<feature type="compositionally biased region" description="Basic and acidic residues" evidence="1">
    <location>
        <begin position="86"/>
        <end position="110"/>
    </location>
</feature>
<keyword evidence="3" id="KW-1185">Reference proteome</keyword>
<evidence type="ECO:0000313" key="3">
    <source>
        <dbReference type="Proteomes" id="UP001281614"/>
    </source>
</evidence>
<organism evidence="2 3">
    <name type="scientific">Colletotrichum kahawae</name>
    <name type="common">Coffee berry disease fungus</name>
    <dbReference type="NCBI Taxonomy" id="34407"/>
    <lineage>
        <taxon>Eukaryota</taxon>
        <taxon>Fungi</taxon>
        <taxon>Dikarya</taxon>
        <taxon>Ascomycota</taxon>
        <taxon>Pezizomycotina</taxon>
        <taxon>Sordariomycetes</taxon>
        <taxon>Hypocreomycetidae</taxon>
        <taxon>Glomerellales</taxon>
        <taxon>Glomerellaceae</taxon>
        <taxon>Colletotrichum</taxon>
        <taxon>Colletotrichum gloeosporioides species complex</taxon>
    </lineage>
</organism>
<dbReference type="AlphaFoldDB" id="A0AAE0CZZ4"/>
<evidence type="ECO:0000313" key="2">
    <source>
        <dbReference type="EMBL" id="KAK2732826.1"/>
    </source>
</evidence>
<reference evidence="2" key="1">
    <citation type="submission" date="2023-02" db="EMBL/GenBank/DDBJ databases">
        <title>Colletotrichum kahawae CIFC_Que2 genome sequencing and assembly.</title>
        <authorList>
            <person name="Baroncelli R."/>
        </authorList>
    </citation>
    <scope>NUCLEOTIDE SEQUENCE</scope>
    <source>
        <strain evidence="2">CIFC_Que2</strain>
    </source>
</reference>
<evidence type="ECO:0000256" key="1">
    <source>
        <dbReference type="SAM" id="MobiDB-lite"/>
    </source>
</evidence>
<proteinExistence type="predicted"/>
<sequence>MTPASSNVSNNALDIAIEGLDLITPPPDEIMLRSTSQSPLEDNTVATNHNKNANEYHNSNGDSNESFRSIINQELDGINPTHRQRTHGDEVNEPSRDDKTTSSRPRRGDPKPPGYYKQLSSVRSYNKKAYITANIQVHDDAPKYSLDNLIATAISRVLPQGYSISKTFKQAKDNPHWPE</sequence>
<feature type="compositionally biased region" description="Polar residues" evidence="1">
    <location>
        <begin position="33"/>
        <end position="72"/>
    </location>
</feature>
<dbReference type="EMBL" id="VYYT01000530">
    <property type="protein sequence ID" value="KAK2732826.1"/>
    <property type="molecule type" value="Genomic_DNA"/>
</dbReference>
<dbReference type="Proteomes" id="UP001281614">
    <property type="component" value="Unassembled WGS sequence"/>
</dbReference>